<dbReference type="EMBL" id="CP117811">
    <property type="protein sequence ID" value="WDE96643.1"/>
    <property type="molecule type" value="Genomic_DNA"/>
</dbReference>
<sequence>MSAKKILPLLILFFISLTTHAKRVALVIGCGNYPAEQGNLGEIPNNDAKDLAKVLKASNFEIVLRTDATSSDVKSAIREFANKLNEGDEVLFYYSGHGIQYKDNNCLAPINALSASDLIPVNNILSVMEQKKTRVNIIIVDACRNKLTRSFAGTKTALQGTFKEMKAPTGSYIAFATNPGNIAINSVNGRNSPYTAALLKHIHEPLSIEEMFKKVRGDVVSSTQQQQTPWEHSSLMGYFSFSPQVKSSQPSNRPMTANTILIDKATGIAAQQIIAKIADFSSQYKRVAFIPLENDRFNLSDIISAKLPGTSTDFEFFTRDRKEWDAISQEYNIAADGYDDLFDPETLVKIEDAKFQGIQAIVKGKVRSVIGQHGRVRVALQFYLYDIKSLKIVTSSFIDVTYPSEDSQVEAFEFDSKIEKAAEDAAYSAGKLLNKDFDVKNIAILPFFNDKHKLYDIISDELSNHQSKYVFYTTNPHDWKKVLHDKTLANSLTAETRKAIAKAYPVDAILSGEVRGVEKTANKTLVKLTIMLSGLDGRMYFKKTLEGEFYDIEPNSNTSNSALDTTSQKLAFEAADEMANSLASKINSKYKVIVAPFESGNKNLEDILISKLSSRTMGLMSFHRFDTVSNDRRHLMRRVLRDLGEFKGGQVDLNYISSYLVGNKTPDIKLAFFTGRAQVNNSGDKSALNLQGEIKDLSTGEIIWTDFISKESIKPVALKKTTEEKIVEKGERFLVENLFTIIAVGVGILFALIIGFILLKKMTRVR</sequence>
<keyword evidence="2" id="KW-0472">Membrane</keyword>
<keyword evidence="6" id="KW-1185">Reference proteome</keyword>
<dbReference type="Gene3D" id="3.40.50.1460">
    <property type="match status" value="1"/>
</dbReference>
<dbReference type="PROSITE" id="PS50208">
    <property type="entry name" value="CASPASE_P20"/>
    <property type="match status" value="1"/>
</dbReference>
<dbReference type="InterPro" id="IPR052039">
    <property type="entry name" value="Caspase-related_regulators"/>
</dbReference>
<keyword evidence="2" id="KW-0812">Transmembrane</keyword>
<dbReference type="Gene3D" id="3.40.50.10610">
    <property type="entry name" value="ABC-type transport auxiliary lipoprotein component"/>
    <property type="match status" value="1"/>
</dbReference>
<feature type="domain" description="Caspase family p20" evidence="4">
    <location>
        <begin position="21"/>
        <end position="147"/>
    </location>
</feature>
<dbReference type="SUPFAM" id="SSF52129">
    <property type="entry name" value="Caspase-like"/>
    <property type="match status" value="1"/>
</dbReference>
<comment type="similarity">
    <text evidence="1">Belongs to the peptidase C14A family.</text>
</comment>
<gene>
    <name evidence="5" type="ORF">PQO03_01505</name>
</gene>
<dbReference type="PANTHER" id="PTHR22576">
    <property type="entry name" value="MUCOSA ASSOCIATED LYMPHOID TISSUE LYMPHOMA TRANSLOCATION PROTEIN 1/PARACASPASE"/>
    <property type="match status" value="1"/>
</dbReference>
<dbReference type="InterPro" id="IPR015917">
    <property type="entry name" value="Pept_C14A"/>
</dbReference>
<keyword evidence="3" id="KW-0732">Signal</keyword>
<accession>A0ABY7VX49</accession>
<reference evidence="5 6" key="1">
    <citation type="submission" date="2023-02" db="EMBL/GenBank/DDBJ databases">
        <title>Genome sequence of Lentisphaera profundi SAORIC-696.</title>
        <authorList>
            <person name="Kim e."/>
            <person name="Cho J.-C."/>
            <person name="Choi A."/>
            <person name="Kang I."/>
        </authorList>
    </citation>
    <scope>NUCLEOTIDE SEQUENCE [LARGE SCALE GENOMIC DNA]</scope>
    <source>
        <strain evidence="5 6">SAORIC-696</strain>
    </source>
</reference>
<evidence type="ECO:0000256" key="2">
    <source>
        <dbReference type="SAM" id="Phobius"/>
    </source>
</evidence>
<dbReference type="InterPro" id="IPR029030">
    <property type="entry name" value="Caspase-like_dom_sf"/>
</dbReference>
<evidence type="ECO:0000313" key="5">
    <source>
        <dbReference type="EMBL" id="WDE96643.1"/>
    </source>
</evidence>
<feature type="chain" id="PRO_5047470253" evidence="3">
    <location>
        <begin position="22"/>
        <end position="766"/>
    </location>
</feature>
<evidence type="ECO:0000313" key="6">
    <source>
        <dbReference type="Proteomes" id="UP001214250"/>
    </source>
</evidence>
<organism evidence="5 6">
    <name type="scientific">Lentisphaera profundi</name>
    <dbReference type="NCBI Taxonomy" id="1658616"/>
    <lineage>
        <taxon>Bacteria</taxon>
        <taxon>Pseudomonadati</taxon>
        <taxon>Lentisphaerota</taxon>
        <taxon>Lentisphaeria</taxon>
        <taxon>Lentisphaerales</taxon>
        <taxon>Lentisphaeraceae</taxon>
        <taxon>Lentisphaera</taxon>
    </lineage>
</organism>
<dbReference type="PANTHER" id="PTHR22576:SF37">
    <property type="entry name" value="MUCOSA-ASSOCIATED LYMPHOID TISSUE LYMPHOMA TRANSLOCATION PROTEIN 1"/>
    <property type="match status" value="1"/>
</dbReference>
<evidence type="ECO:0000259" key="4">
    <source>
        <dbReference type="PROSITE" id="PS50208"/>
    </source>
</evidence>
<keyword evidence="2" id="KW-1133">Transmembrane helix</keyword>
<dbReference type="Proteomes" id="UP001214250">
    <property type="component" value="Chromosome 1"/>
</dbReference>
<dbReference type="InterPro" id="IPR011600">
    <property type="entry name" value="Pept_C14_caspase"/>
</dbReference>
<dbReference type="RefSeq" id="WP_274150708.1">
    <property type="nucleotide sequence ID" value="NZ_CP117811.1"/>
</dbReference>
<name>A0ABY7VX49_9BACT</name>
<dbReference type="Pfam" id="PF00656">
    <property type="entry name" value="Peptidase_C14"/>
    <property type="match status" value="1"/>
</dbReference>
<dbReference type="SMART" id="SM00115">
    <property type="entry name" value="CASc"/>
    <property type="match status" value="1"/>
</dbReference>
<protein>
    <submittedName>
        <fullName evidence="5">Caspase family protein</fullName>
    </submittedName>
</protein>
<proteinExistence type="inferred from homology"/>
<evidence type="ECO:0000256" key="3">
    <source>
        <dbReference type="SAM" id="SignalP"/>
    </source>
</evidence>
<feature type="transmembrane region" description="Helical" evidence="2">
    <location>
        <begin position="738"/>
        <end position="759"/>
    </location>
</feature>
<dbReference type="InterPro" id="IPR001309">
    <property type="entry name" value="Pept_C14_p20"/>
</dbReference>
<feature type="signal peptide" evidence="3">
    <location>
        <begin position="1"/>
        <end position="21"/>
    </location>
</feature>
<evidence type="ECO:0000256" key="1">
    <source>
        <dbReference type="ARBA" id="ARBA00010134"/>
    </source>
</evidence>